<accession>X0T0N1</accession>
<comment type="caution">
    <text evidence="8">The sequence shown here is derived from an EMBL/GenBank/DDBJ whole genome shotgun (WGS) entry which is preliminary data.</text>
</comment>
<keyword evidence="6" id="KW-0479">Metal-binding</keyword>
<evidence type="ECO:0000256" key="3">
    <source>
        <dbReference type="ARBA" id="ARBA00009292"/>
    </source>
</evidence>
<gene>
    <name evidence="8" type="ORF">S01H1_04001</name>
</gene>
<evidence type="ECO:0000256" key="2">
    <source>
        <dbReference type="ARBA" id="ARBA00004196"/>
    </source>
</evidence>
<dbReference type="InterPro" id="IPR050867">
    <property type="entry name" value="NiFe/NiFeSe_hydrgnase_LSU"/>
</dbReference>
<evidence type="ECO:0000256" key="7">
    <source>
        <dbReference type="ARBA" id="ARBA00023002"/>
    </source>
</evidence>
<dbReference type="PANTHER" id="PTHR42958:SF2">
    <property type="entry name" value="UPTAKE HYDROGENASE LARGE SUBUNIT"/>
    <property type="match status" value="1"/>
</dbReference>
<keyword evidence="5" id="KW-0533">Nickel</keyword>
<protein>
    <recommendedName>
        <fullName evidence="9">Nickel-dependent hydrogenase large subunit</fullName>
    </recommendedName>
</protein>
<dbReference type="Gene3D" id="1.10.645.10">
    <property type="entry name" value="Cytochrome-c3 Hydrogenase, chain B"/>
    <property type="match status" value="1"/>
</dbReference>
<evidence type="ECO:0000256" key="5">
    <source>
        <dbReference type="ARBA" id="ARBA00022596"/>
    </source>
</evidence>
<reference evidence="8" key="1">
    <citation type="journal article" date="2014" name="Front. Microbiol.">
        <title>High frequency of phylogenetically diverse reductive dehalogenase-homologous genes in deep subseafloor sedimentary metagenomes.</title>
        <authorList>
            <person name="Kawai M."/>
            <person name="Futagami T."/>
            <person name="Toyoda A."/>
            <person name="Takaki Y."/>
            <person name="Nishi S."/>
            <person name="Hori S."/>
            <person name="Arai W."/>
            <person name="Tsubouchi T."/>
            <person name="Morono Y."/>
            <person name="Uchiyama I."/>
            <person name="Ito T."/>
            <person name="Fujiyama A."/>
            <person name="Inagaki F."/>
            <person name="Takami H."/>
        </authorList>
    </citation>
    <scope>NUCLEOTIDE SEQUENCE</scope>
    <source>
        <strain evidence="8">Expedition CK06-06</strain>
    </source>
</reference>
<comment type="subunit">
    <text evidence="4">Heterodimer of a large and a small subunit.</text>
</comment>
<comment type="subcellular location">
    <subcellularLocation>
        <location evidence="2">Cell envelope</location>
    </subcellularLocation>
</comment>
<evidence type="ECO:0000256" key="1">
    <source>
        <dbReference type="ARBA" id="ARBA00001967"/>
    </source>
</evidence>
<proteinExistence type="inferred from homology"/>
<dbReference type="PANTHER" id="PTHR42958">
    <property type="entry name" value="HYDROGENASE-2 LARGE CHAIN"/>
    <property type="match status" value="1"/>
</dbReference>
<evidence type="ECO:0000256" key="6">
    <source>
        <dbReference type="ARBA" id="ARBA00022723"/>
    </source>
</evidence>
<dbReference type="AlphaFoldDB" id="X0T0N1"/>
<dbReference type="InterPro" id="IPR029014">
    <property type="entry name" value="NiFe-Hase_large"/>
</dbReference>
<dbReference type="InterPro" id="IPR001501">
    <property type="entry name" value="Ni-dep_hyd_lsu"/>
</dbReference>
<dbReference type="PROSITE" id="PS00508">
    <property type="entry name" value="NI_HGENASE_L_2"/>
    <property type="match status" value="1"/>
</dbReference>
<keyword evidence="7" id="KW-0560">Oxidoreductase</keyword>
<dbReference type="EMBL" id="BARS01002137">
    <property type="protein sequence ID" value="GAF81732.1"/>
    <property type="molecule type" value="Genomic_DNA"/>
</dbReference>
<dbReference type="GO" id="GO:0030313">
    <property type="term" value="C:cell envelope"/>
    <property type="evidence" value="ECO:0007669"/>
    <property type="project" value="UniProtKB-SubCell"/>
</dbReference>
<comment type="similarity">
    <text evidence="3">Belongs to the [NiFe]/[NiFeSe] hydrogenase large subunit family.</text>
</comment>
<dbReference type="Pfam" id="PF00374">
    <property type="entry name" value="NiFeSe_Hases"/>
    <property type="match status" value="1"/>
</dbReference>
<evidence type="ECO:0008006" key="9">
    <source>
        <dbReference type="Google" id="ProtNLM"/>
    </source>
</evidence>
<organism evidence="8">
    <name type="scientific">marine sediment metagenome</name>
    <dbReference type="NCBI Taxonomy" id="412755"/>
    <lineage>
        <taxon>unclassified sequences</taxon>
        <taxon>metagenomes</taxon>
        <taxon>ecological metagenomes</taxon>
    </lineage>
</organism>
<comment type="cofactor">
    <cofactor evidence="1">
        <name>Ni(2+)</name>
        <dbReference type="ChEBI" id="CHEBI:49786"/>
    </cofactor>
</comment>
<sequence>FAPRYEGDYRLPDEVDRQATAHYVQALDIRRKAHEMLAVFGGKMPHNCATVAGGVTEHPTVDKMTSFLWRLNEIREFIDGVYIPDVVAVAEAYPDYFGIGAGCGNLLAYGVFDLDSKEPDYLRRQRLLRSGTVSTDLLLGQVEAGKIAEYVKHSWYENPSTGRYPGEGRTAPQPGKDGAYSWIKAPRYDDTVCEVGPLARMVVNYVGGNTAVKELVDPVLSHFDAGPEALFSVLGRHAARALECKYVADSMADWVLQLKPGEPVYSEYTIPEEASGMGLVCGPRGALGHWIRIEDGKIANYQCVVPTTWNASPKDDKDRPGPIEQALIGTKVKDEENPFEIVRIVRSFDPCLACAVHVITPKGRELGRFRIS</sequence>
<dbReference type="InterPro" id="IPR018194">
    <property type="entry name" value="Ni-dep_hyd_lsu_Ni_BS"/>
</dbReference>
<dbReference type="GO" id="GO:0008901">
    <property type="term" value="F:ferredoxin hydrogenase activity"/>
    <property type="evidence" value="ECO:0007669"/>
    <property type="project" value="InterPro"/>
</dbReference>
<dbReference type="SUPFAM" id="SSF56762">
    <property type="entry name" value="HydB/Nqo4-like"/>
    <property type="match status" value="1"/>
</dbReference>
<dbReference type="GO" id="GO:0016151">
    <property type="term" value="F:nickel cation binding"/>
    <property type="evidence" value="ECO:0007669"/>
    <property type="project" value="InterPro"/>
</dbReference>
<evidence type="ECO:0000256" key="4">
    <source>
        <dbReference type="ARBA" id="ARBA00011771"/>
    </source>
</evidence>
<feature type="non-terminal residue" evidence="8">
    <location>
        <position position="1"/>
    </location>
</feature>
<evidence type="ECO:0000313" key="8">
    <source>
        <dbReference type="EMBL" id="GAF81732.1"/>
    </source>
</evidence>
<name>X0T0N1_9ZZZZ</name>